<protein>
    <submittedName>
        <fullName evidence="1">Uncharacterized protein</fullName>
    </submittedName>
</protein>
<evidence type="ECO:0000313" key="2">
    <source>
        <dbReference type="Proteomes" id="UP000594262"/>
    </source>
</evidence>
<proteinExistence type="predicted"/>
<dbReference type="AlphaFoldDB" id="A0A7M5VEU9"/>
<dbReference type="Proteomes" id="UP000594262">
    <property type="component" value="Unplaced"/>
</dbReference>
<evidence type="ECO:0000313" key="1">
    <source>
        <dbReference type="EnsemblMetazoa" id="CLYHEMP009094.1"/>
    </source>
</evidence>
<sequence length="399" mass="47281">RYKYYCIIDIKNSIKAVNDFALPFIEHPVTNTSGMCSHGNATTTHNRETTIILTYMSHELTRFLSYLLLNEDIPLLSVTWQEMYPSILVEKPTNIFSFECSYSKGKSTETFLSSLGVTYSAVFYIKEFKEDDSVIRKNCTERKDSAFCHLSHMEYADKYQCIKEIYIDRNNETQVNNSIAFVKAHENLRAIYIYGLYTTYKSFGYQDAFHYFWHPDAKNDFFLAPYVRPYNNETATYQSQESDLKRRKHYRQFQNVPGGTQLEEIMWLITEFKYLLVEGYPQILDGLKYAYPQFSGMTTEQWLSIDVNIRQHFANQIASNSEELKKLLYMWRGITYQKEREENRRDPYLYNAQRQLNKSEPFCNLTKPQCGKGEELIHGFYKEPKWVNSFGWFCQKCQH</sequence>
<dbReference type="EnsemblMetazoa" id="CLYHEMT009094.1">
    <property type="protein sequence ID" value="CLYHEMP009094.1"/>
    <property type="gene ID" value="CLYHEMG009094"/>
</dbReference>
<accession>A0A7M5VEU9</accession>
<organism evidence="1 2">
    <name type="scientific">Clytia hemisphaerica</name>
    <dbReference type="NCBI Taxonomy" id="252671"/>
    <lineage>
        <taxon>Eukaryota</taxon>
        <taxon>Metazoa</taxon>
        <taxon>Cnidaria</taxon>
        <taxon>Hydrozoa</taxon>
        <taxon>Hydroidolina</taxon>
        <taxon>Leptothecata</taxon>
        <taxon>Obeliida</taxon>
        <taxon>Clytiidae</taxon>
        <taxon>Clytia</taxon>
    </lineage>
</organism>
<name>A0A7M5VEU9_9CNID</name>
<keyword evidence="2" id="KW-1185">Reference proteome</keyword>
<reference evidence="1" key="1">
    <citation type="submission" date="2021-01" db="UniProtKB">
        <authorList>
            <consortium name="EnsemblMetazoa"/>
        </authorList>
    </citation>
    <scope>IDENTIFICATION</scope>
</reference>